<dbReference type="GO" id="GO:0016491">
    <property type="term" value="F:oxidoreductase activity"/>
    <property type="evidence" value="ECO:0007669"/>
    <property type="project" value="UniProtKB-KW"/>
</dbReference>
<protein>
    <submittedName>
        <fullName evidence="7">Multicopper oxidase</fullName>
    </submittedName>
</protein>
<accession>A0A0K1ENF5</accession>
<dbReference type="InterPro" id="IPR045087">
    <property type="entry name" value="Cu-oxidase_fam"/>
</dbReference>
<dbReference type="PATRIC" id="fig|52.7.peg.7027"/>
<dbReference type="Gene3D" id="2.60.40.420">
    <property type="entry name" value="Cupredoxins - blue copper proteins"/>
    <property type="match status" value="3"/>
</dbReference>
<reference evidence="7 8" key="1">
    <citation type="submission" date="2015-07" db="EMBL/GenBank/DDBJ databases">
        <title>Genome analysis of myxobacterium Chondromyces crocatus Cm c5 reveals a high potential for natural compound synthesis and the genetic basis for the loss of fruiting body formation.</title>
        <authorList>
            <person name="Zaburannyi N."/>
            <person name="Bunk B."/>
            <person name="Maier J."/>
            <person name="Overmann J."/>
            <person name="Mueller R."/>
        </authorList>
    </citation>
    <scope>NUCLEOTIDE SEQUENCE [LARGE SCALE GENOMIC DNA]</scope>
    <source>
        <strain evidence="7 8">Cm c5</strain>
    </source>
</reference>
<dbReference type="InterPro" id="IPR001117">
    <property type="entry name" value="Cu-oxidase_2nd"/>
</dbReference>
<dbReference type="Proteomes" id="UP000067626">
    <property type="component" value="Chromosome"/>
</dbReference>
<keyword evidence="2" id="KW-0560">Oxidoreductase</keyword>
<evidence type="ECO:0000259" key="5">
    <source>
        <dbReference type="Pfam" id="PF07731"/>
    </source>
</evidence>
<evidence type="ECO:0000259" key="4">
    <source>
        <dbReference type="Pfam" id="PF00394"/>
    </source>
</evidence>
<sequence>MRWSSCVLFCAAALLSCSDADNGTKPTSGPPPPPPLPTVEGLAGIEDLNPDPTILEVNLVARANTVPLFPGDETRLLNYNDSLPGPLLHARVGDRIIVHFRNEMNESTVVHWHGLRISDKMDGSPMIQNPVLPGETFTYDFVVPDAGTYWYHTHLHQIQQFEYGLYGGIVVHEKEAPAFTAERIFVGDDMRINSANQIAPFLTSGPDIGRGRIGNTLLVNGKVISGEGGEPVTFTIPRGSVERWRFVLATNALSYDLQIRGAEARVIATDGGLLPQPFPLDRVEIAPGQRFEFEVRPLPDADEVALEALILVLDENDNVVEMPFELARGTVEGEIEEAPAPEYPVVELPSTKVDAVTHSWALSGGVVDNEVQFTINGKAAFVGDTHEHVLIETFEPNVPVKIRLSSNVSPAHPFHIHGQFFQIIARNGQPVFEPGLRDTVYVRGAETATILSYFENPGRWMVHCHISEHSEKGMMADIQVGPPDEEEHAH</sequence>
<dbReference type="PROSITE" id="PS00080">
    <property type="entry name" value="MULTICOPPER_OXIDASE2"/>
    <property type="match status" value="1"/>
</dbReference>
<dbReference type="InterPro" id="IPR011707">
    <property type="entry name" value="Cu-oxidase-like_N"/>
</dbReference>
<evidence type="ECO:0000256" key="3">
    <source>
        <dbReference type="SAM" id="SignalP"/>
    </source>
</evidence>
<dbReference type="Pfam" id="PF07732">
    <property type="entry name" value="Cu-oxidase_3"/>
    <property type="match status" value="1"/>
</dbReference>
<feature type="domain" description="Plastocyanin-like" evidence="6">
    <location>
        <begin position="72"/>
        <end position="175"/>
    </location>
</feature>
<feature type="domain" description="Plastocyanin-like" evidence="5">
    <location>
        <begin position="393"/>
        <end position="482"/>
    </location>
</feature>
<dbReference type="EMBL" id="CP012159">
    <property type="protein sequence ID" value="AKT42167.1"/>
    <property type="molecule type" value="Genomic_DNA"/>
</dbReference>
<dbReference type="STRING" id="52.CMC5_063900"/>
<evidence type="ECO:0000256" key="2">
    <source>
        <dbReference type="ARBA" id="ARBA00023002"/>
    </source>
</evidence>
<dbReference type="AlphaFoldDB" id="A0A0K1ENF5"/>
<dbReference type="PANTHER" id="PTHR11709">
    <property type="entry name" value="MULTI-COPPER OXIDASE"/>
    <property type="match status" value="1"/>
</dbReference>
<evidence type="ECO:0000259" key="6">
    <source>
        <dbReference type="Pfam" id="PF07732"/>
    </source>
</evidence>
<dbReference type="Pfam" id="PF00394">
    <property type="entry name" value="Cu-oxidase"/>
    <property type="match status" value="1"/>
</dbReference>
<name>A0A0K1ENF5_CHOCO</name>
<dbReference type="SUPFAM" id="SSF49503">
    <property type="entry name" value="Cupredoxins"/>
    <property type="match status" value="3"/>
</dbReference>
<keyword evidence="8" id="KW-1185">Reference proteome</keyword>
<dbReference type="Pfam" id="PF07731">
    <property type="entry name" value="Cu-oxidase_2"/>
    <property type="match status" value="1"/>
</dbReference>
<dbReference type="OrthoDB" id="9757546at2"/>
<feature type="domain" description="Plastocyanin-like" evidence="4">
    <location>
        <begin position="212"/>
        <end position="295"/>
    </location>
</feature>
<dbReference type="GO" id="GO:0005507">
    <property type="term" value="F:copper ion binding"/>
    <property type="evidence" value="ECO:0007669"/>
    <property type="project" value="InterPro"/>
</dbReference>
<feature type="signal peptide" evidence="3">
    <location>
        <begin position="1"/>
        <end position="20"/>
    </location>
</feature>
<dbReference type="KEGG" id="ccro:CMC5_063900"/>
<proteinExistence type="predicted"/>
<evidence type="ECO:0000256" key="1">
    <source>
        <dbReference type="ARBA" id="ARBA00022723"/>
    </source>
</evidence>
<feature type="chain" id="PRO_5005459715" evidence="3">
    <location>
        <begin position="21"/>
        <end position="490"/>
    </location>
</feature>
<organism evidence="7 8">
    <name type="scientific">Chondromyces crocatus</name>
    <dbReference type="NCBI Taxonomy" id="52"/>
    <lineage>
        <taxon>Bacteria</taxon>
        <taxon>Pseudomonadati</taxon>
        <taxon>Myxococcota</taxon>
        <taxon>Polyangia</taxon>
        <taxon>Polyangiales</taxon>
        <taxon>Polyangiaceae</taxon>
        <taxon>Chondromyces</taxon>
    </lineage>
</organism>
<keyword evidence="1" id="KW-0479">Metal-binding</keyword>
<gene>
    <name evidence="7" type="primary">yacK</name>
    <name evidence="7" type="ORF">CMC5_063900</name>
</gene>
<evidence type="ECO:0000313" key="7">
    <source>
        <dbReference type="EMBL" id="AKT42167.1"/>
    </source>
</evidence>
<keyword evidence="3" id="KW-0732">Signal</keyword>
<dbReference type="InterPro" id="IPR011706">
    <property type="entry name" value="Cu-oxidase_C"/>
</dbReference>
<dbReference type="PROSITE" id="PS51257">
    <property type="entry name" value="PROKAR_LIPOPROTEIN"/>
    <property type="match status" value="1"/>
</dbReference>
<dbReference type="InterPro" id="IPR008972">
    <property type="entry name" value="Cupredoxin"/>
</dbReference>
<dbReference type="InterPro" id="IPR002355">
    <property type="entry name" value="Cu_oxidase_Cu_BS"/>
</dbReference>
<evidence type="ECO:0000313" key="8">
    <source>
        <dbReference type="Proteomes" id="UP000067626"/>
    </source>
</evidence>